<dbReference type="RefSeq" id="WP_180677774.1">
    <property type="nucleotide sequence ID" value="NZ_JACCKA010000045.1"/>
</dbReference>
<accession>A0A853JBE5</accession>
<evidence type="ECO:0000256" key="1">
    <source>
        <dbReference type="SAM" id="SignalP"/>
    </source>
</evidence>
<keyword evidence="3" id="KW-1185">Reference proteome</keyword>
<keyword evidence="1" id="KW-0732">Signal</keyword>
<evidence type="ECO:0000313" key="2">
    <source>
        <dbReference type="EMBL" id="NZA25977.1"/>
    </source>
</evidence>
<feature type="signal peptide" evidence="1">
    <location>
        <begin position="1"/>
        <end position="20"/>
    </location>
</feature>
<organism evidence="2 3">
    <name type="scientific">Luteimonas salinisoli</name>
    <dbReference type="NCBI Taxonomy" id="2752307"/>
    <lineage>
        <taxon>Bacteria</taxon>
        <taxon>Pseudomonadati</taxon>
        <taxon>Pseudomonadota</taxon>
        <taxon>Gammaproteobacteria</taxon>
        <taxon>Lysobacterales</taxon>
        <taxon>Lysobacteraceae</taxon>
        <taxon>Luteimonas</taxon>
    </lineage>
</organism>
<gene>
    <name evidence="2" type="ORF">H0E84_06230</name>
</gene>
<proteinExistence type="predicted"/>
<evidence type="ECO:0008006" key="4">
    <source>
        <dbReference type="Google" id="ProtNLM"/>
    </source>
</evidence>
<sequence>MTIPRILLLAAVLLAAGVQAAQARTMSARIERVDAAVAVLEQVRVRLEWPDGAEAGTLRLEAGRVRAPDLGYEFRDLAWECPLARAGAGRWRCDGELRRRGGGPLRLVVDLGPATTDAVLAGGGARIALARSAATPDRTSLDLARVPLAWAQALVTQAWEGGRLAGGTLDGELDIDVPENGPLRIGGELQVAGAALDSADGTVAAEGLGVRIAIDYRKVGDTDLVALDGALRGGEALVGNAYLLLPDTPVPVRLDAMREGAGAGWSLPHFEWRDGATLQASGSARLDPDLGVRALDLALRSDDASQLPSRYLSGWLALSGLAGLELEGGLGLALRMEGERLQSLTAELRRLRLRDGAGRFGFEGLDGGLRFAGDTSVDSELRWSGGALRDVRFGPARLPFRAAGGELRMRGPFEVELLGGRLRFDGFALRPPGGDEGMRLQFGLAVEALDVARLAEAFGWPAFGGTLSGEIPQVRYADQRLEFDGGLAVRVFGGAIAVSALSMERPFGVAPTLSADLELRDLDLLTVTRVFEFGSISGRLFGHVDGLRLVDWQVSSFDAALHTERRRGVRQRISQRAVQNISSVGDASFVGSLQDRLIGLFDDFRYARIGISCRLANEVCRMGGLRSAGNTFTIVEGAGLPRLSVVGHNRDVDWPTLVERVAAVAGGDVAPVVD</sequence>
<name>A0A853JBE5_9GAMM</name>
<dbReference type="EMBL" id="JACCKA010000045">
    <property type="protein sequence ID" value="NZA25977.1"/>
    <property type="molecule type" value="Genomic_DNA"/>
</dbReference>
<dbReference type="AlphaFoldDB" id="A0A853JBE5"/>
<dbReference type="Proteomes" id="UP000578091">
    <property type="component" value="Unassembled WGS sequence"/>
</dbReference>
<feature type="chain" id="PRO_5032387702" description="Dicarboxylate transport domain-containing protein" evidence="1">
    <location>
        <begin position="21"/>
        <end position="674"/>
    </location>
</feature>
<protein>
    <recommendedName>
        <fullName evidence="4">Dicarboxylate transport domain-containing protein</fullName>
    </recommendedName>
</protein>
<comment type="caution">
    <text evidence="2">The sequence shown here is derived from an EMBL/GenBank/DDBJ whole genome shotgun (WGS) entry which is preliminary data.</text>
</comment>
<evidence type="ECO:0000313" key="3">
    <source>
        <dbReference type="Proteomes" id="UP000578091"/>
    </source>
</evidence>
<reference evidence="2 3" key="1">
    <citation type="submission" date="2020-07" db="EMBL/GenBank/DDBJ databases">
        <title>Luteimonas sp. SJ-92.</title>
        <authorList>
            <person name="Huang X.-X."/>
            <person name="Xu L."/>
            <person name="Sun J.-Q."/>
        </authorList>
    </citation>
    <scope>NUCLEOTIDE SEQUENCE [LARGE SCALE GENOMIC DNA]</scope>
    <source>
        <strain evidence="2 3">SJ-92</strain>
    </source>
</reference>